<sequence length="777" mass="86553">MQGSIYSSPFPALNPRVRYKTALERAGFDVNFDHNNNVRSGETVSQRRAIRHASEGEASASGVHSGPNVARLPPNGGHRAVSERDPHSRSESPFLPQLPADRLRYPSSGPLRNSEDSQASPTSQSAAVPSMDQSSGTMLEAKSDSSDRSNYVSSVFDFEKKRSSHAQQEPEAQNLDPVAKSFMQLTQNFNDSVSSHHERDFTPYARESYTSVNASDEVFEDAQSYDDALDKTSNTAKWNSILRISETPQSPVQVLESPSASPPQRQRQQSIVETNDLNATPHCRRESNSSISFTPVAELQVSLSPKKVPELPNTAVPLIHISHDRAQSRGSVEDSFISGSFEPPATSSQQFGNSRQSALSSDRSLEGEIPASHQSLSSHQTRLRDSSAFEAPSESAILKHAAEFGNEARGLEEGEEHEEDEEDEEDFDPSSTIKSSLQVEKLLAQLNDVSINRNLTVGEHSPNSAARNRFKKSSAYLSGYPSAPLDTQIDTELHASVPGGEELRNKPQSIYLAEDNQRKLSDELSPDSDGSPKFFKFRQNLIPSLHSSGGTEDDMLEFMRPSEQLSESLKAPIIQPLQLYPKKSPEDQLSNFERSTKKDDVAQIPLKSQETDIAEEPSEAFKFPAGEGPCRSCGLEVGNSKRIFSKKDNELSGQWHRTCFTCIKCDVKFSKREPCYILDDEPFCQLHFHVTNNSICRICHGFIEGECLENDRDERFHVNCLKCFRCNVHIREDYYLFNNELPLCDKHDIEALKLEAFNGLEGSTTVSKRRTRIVNFS</sequence>
<feature type="compositionally biased region" description="Low complexity" evidence="4">
    <location>
        <begin position="257"/>
        <end position="270"/>
    </location>
</feature>
<gene>
    <name evidence="6" type="ORF">LANO_0E05908G</name>
</gene>
<keyword evidence="3" id="KW-0440">LIM domain</keyword>
<dbReference type="CDD" id="cd09397">
    <property type="entry name" value="LIM1_UF1"/>
    <property type="match status" value="1"/>
</dbReference>
<feature type="region of interest" description="Disordered" evidence="4">
    <location>
        <begin position="325"/>
        <end position="435"/>
    </location>
</feature>
<feature type="region of interest" description="Disordered" evidence="4">
    <location>
        <begin position="249"/>
        <end position="289"/>
    </location>
</feature>
<proteinExistence type="predicted"/>
<dbReference type="PROSITE" id="PS50023">
    <property type="entry name" value="LIM_DOMAIN_2"/>
    <property type="match status" value="1"/>
</dbReference>
<evidence type="ECO:0000256" key="4">
    <source>
        <dbReference type="SAM" id="MobiDB-lite"/>
    </source>
</evidence>
<dbReference type="CDD" id="cd08368">
    <property type="entry name" value="LIM"/>
    <property type="match status" value="1"/>
</dbReference>
<keyword evidence="2 3" id="KW-0862">Zinc</keyword>
<accession>A0A1G4JTH0</accession>
<feature type="region of interest" description="Disordered" evidence="4">
    <location>
        <begin position="31"/>
        <end position="151"/>
    </location>
</feature>
<keyword evidence="1 3" id="KW-0479">Metal-binding</keyword>
<evidence type="ECO:0000259" key="5">
    <source>
        <dbReference type="PROSITE" id="PS50023"/>
    </source>
</evidence>
<dbReference type="EMBL" id="LT598451">
    <property type="protein sequence ID" value="SCU94162.1"/>
    <property type="molecule type" value="Genomic_DNA"/>
</dbReference>
<dbReference type="OrthoDB" id="1112565at2759"/>
<feature type="domain" description="LIM zinc-binding" evidence="5">
    <location>
        <begin position="628"/>
        <end position="694"/>
    </location>
</feature>
<dbReference type="Proteomes" id="UP000189911">
    <property type="component" value="Chromosome E"/>
</dbReference>
<evidence type="ECO:0000256" key="1">
    <source>
        <dbReference type="ARBA" id="ARBA00022723"/>
    </source>
</evidence>
<protein>
    <submittedName>
        <fullName evidence="6">LANO_0E05908g1_1</fullName>
    </submittedName>
</protein>
<feature type="compositionally biased region" description="Polar residues" evidence="4">
    <location>
        <begin position="116"/>
        <end position="137"/>
    </location>
</feature>
<evidence type="ECO:0000313" key="7">
    <source>
        <dbReference type="Proteomes" id="UP000189911"/>
    </source>
</evidence>
<organism evidence="6 7">
    <name type="scientific">Lachancea nothofagi CBS 11611</name>
    <dbReference type="NCBI Taxonomy" id="1266666"/>
    <lineage>
        <taxon>Eukaryota</taxon>
        <taxon>Fungi</taxon>
        <taxon>Dikarya</taxon>
        <taxon>Ascomycota</taxon>
        <taxon>Saccharomycotina</taxon>
        <taxon>Saccharomycetes</taxon>
        <taxon>Saccharomycetales</taxon>
        <taxon>Saccharomycetaceae</taxon>
        <taxon>Lachancea</taxon>
    </lineage>
</organism>
<reference evidence="7" key="1">
    <citation type="submission" date="2016-03" db="EMBL/GenBank/DDBJ databases">
        <authorList>
            <person name="Devillers Hugo."/>
        </authorList>
    </citation>
    <scope>NUCLEOTIDE SEQUENCE [LARGE SCALE GENOMIC DNA]</scope>
</reference>
<keyword evidence="7" id="KW-1185">Reference proteome</keyword>
<dbReference type="SMART" id="SM00132">
    <property type="entry name" value="LIM"/>
    <property type="match status" value="2"/>
</dbReference>
<dbReference type="AlphaFoldDB" id="A0A1G4JTH0"/>
<evidence type="ECO:0000256" key="3">
    <source>
        <dbReference type="PROSITE-ProRule" id="PRU00125"/>
    </source>
</evidence>
<dbReference type="PROSITE" id="PS00478">
    <property type="entry name" value="LIM_DOMAIN_1"/>
    <property type="match status" value="2"/>
</dbReference>
<feature type="compositionally biased region" description="Basic and acidic residues" evidence="4">
    <location>
        <begin position="80"/>
        <end position="90"/>
    </location>
</feature>
<dbReference type="Gene3D" id="2.10.110.10">
    <property type="entry name" value="Cysteine Rich Protein"/>
    <property type="match status" value="2"/>
</dbReference>
<feature type="compositionally biased region" description="Polar residues" evidence="4">
    <location>
        <begin position="345"/>
        <end position="362"/>
    </location>
</feature>
<name>A0A1G4JTH0_9SACH</name>
<feature type="compositionally biased region" description="Polar residues" evidence="4">
    <location>
        <begin position="33"/>
        <end position="46"/>
    </location>
</feature>
<dbReference type="InterPro" id="IPR001781">
    <property type="entry name" value="Znf_LIM"/>
</dbReference>
<dbReference type="GO" id="GO:0046872">
    <property type="term" value="F:metal ion binding"/>
    <property type="evidence" value="ECO:0007669"/>
    <property type="project" value="UniProtKB-KW"/>
</dbReference>
<evidence type="ECO:0000313" key="6">
    <source>
        <dbReference type="EMBL" id="SCU94162.1"/>
    </source>
</evidence>
<evidence type="ECO:0000256" key="2">
    <source>
        <dbReference type="ARBA" id="ARBA00022833"/>
    </source>
</evidence>
<feature type="compositionally biased region" description="Acidic residues" evidence="4">
    <location>
        <begin position="413"/>
        <end position="428"/>
    </location>
</feature>
<dbReference type="GO" id="GO:0030695">
    <property type="term" value="F:GTPase regulator activity"/>
    <property type="evidence" value="ECO:0007669"/>
    <property type="project" value="UniProtKB-ARBA"/>
</dbReference>
<dbReference type="Pfam" id="PF00412">
    <property type="entry name" value="LIM"/>
    <property type="match status" value="2"/>
</dbReference>